<evidence type="ECO:0000313" key="3">
    <source>
        <dbReference type="EMBL" id="THD22551.1"/>
    </source>
</evidence>
<feature type="compositionally biased region" description="Basic residues" evidence="1">
    <location>
        <begin position="1291"/>
        <end position="1307"/>
    </location>
</feature>
<feature type="compositionally biased region" description="Polar residues" evidence="1">
    <location>
        <begin position="914"/>
        <end position="979"/>
    </location>
</feature>
<feature type="compositionally biased region" description="Polar residues" evidence="1">
    <location>
        <begin position="1064"/>
        <end position="1082"/>
    </location>
</feature>
<dbReference type="GO" id="GO:0005829">
    <property type="term" value="C:cytosol"/>
    <property type="evidence" value="ECO:0007669"/>
    <property type="project" value="TreeGrafter"/>
</dbReference>
<name>A0A4E0R9F7_FASHE</name>
<feature type="compositionally biased region" description="Polar residues" evidence="1">
    <location>
        <begin position="171"/>
        <end position="185"/>
    </location>
</feature>
<feature type="domain" description="GYF" evidence="2">
    <location>
        <begin position="417"/>
        <end position="466"/>
    </location>
</feature>
<dbReference type="SMART" id="SM00444">
    <property type="entry name" value="GYF"/>
    <property type="match status" value="1"/>
</dbReference>
<feature type="compositionally biased region" description="Polar residues" evidence="1">
    <location>
        <begin position="138"/>
        <end position="147"/>
    </location>
</feature>
<proteinExistence type="predicted"/>
<feature type="compositionally biased region" description="Basic and acidic residues" evidence="1">
    <location>
        <begin position="991"/>
        <end position="1008"/>
    </location>
</feature>
<feature type="compositionally biased region" description="Low complexity" evidence="1">
    <location>
        <begin position="1220"/>
        <end position="1230"/>
    </location>
</feature>
<keyword evidence="4" id="KW-1185">Reference proteome</keyword>
<protein>
    <recommendedName>
        <fullName evidence="2">GYF domain-containing protein</fullName>
    </recommendedName>
</protein>
<feature type="compositionally biased region" description="Basic and acidic residues" evidence="1">
    <location>
        <begin position="899"/>
        <end position="908"/>
    </location>
</feature>
<feature type="compositionally biased region" description="Polar residues" evidence="1">
    <location>
        <begin position="1042"/>
        <end position="1056"/>
    </location>
</feature>
<feature type="region of interest" description="Disordered" evidence="1">
    <location>
        <begin position="505"/>
        <end position="530"/>
    </location>
</feature>
<dbReference type="Gene3D" id="3.30.1490.40">
    <property type="match status" value="1"/>
</dbReference>
<feature type="compositionally biased region" description="Polar residues" evidence="1">
    <location>
        <begin position="221"/>
        <end position="258"/>
    </location>
</feature>
<feature type="compositionally biased region" description="Basic and acidic residues" evidence="1">
    <location>
        <begin position="1210"/>
        <end position="1219"/>
    </location>
</feature>
<feature type="compositionally biased region" description="Polar residues" evidence="1">
    <location>
        <begin position="508"/>
        <end position="522"/>
    </location>
</feature>
<feature type="region of interest" description="Disordered" evidence="1">
    <location>
        <begin position="1210"/>
        <end position="1307"/>
    </location>
</feature>
<dbReference type="Proteomes" id="UP000230066">
    <property type="component" value="Unassembled WGS sequence"/>
</dbReference>
<dbReference type="InterPro" id="IPR003169">
    <property type="entry name" value="GYF"/>
</dbReference>
<dbReference type="SUPFAM" id="SSF55277">
    <property type="entry name" value="GYF domain"/>
    <property type="match status" value="1"/>
</dbReference>
<dbReference type="InterPro" id="IPR035445">
    <property type="entry name" value="GYF-like_dom_sf"/>
</dbReference>
<evidence type="ECO:0000256" key="1">
    <source>
        <dbReference type="SAM" id="MobiDB-lite"/>
    </source>
</evidence>
<dbReference type="PANTHER" id="PTHR14445:SF36">
    <property type="entry name" value="FI03272P-RELATED"/>
    <property type="match status" value="1"/>
</dbReference>
<feature type="compositionally biased region" description="Polar residues" evidence="1">
    <location>
        <begin position="1009"/>
        <end position="1031"/>
    </location>
</feature>
<evidence type="ECO:0000313" key="4">
    <source>
        <dbReference type="Proteomes" id="UP000230066"/>
    </source>
</evidence>
<feature type="compositionally biased region" description="Polar residues" evidence="1">
    <location>
        <begin position="266"/>
        <end position="278"/>
    </location>
</feature>
<sequence>MTTQSEALKFGPQWIRKLSDCTLPSQRTAKSPVNTTHETASNTSADVCGTKCVHPFSDKRVRQPNEGIDHVGSNVWNPLLASNFDAGDRTDAVSHRPTRTKEDNSKLSQSRGLQFCSPHTELSSNNSGFNSFSPDASRLTQNKTTGENALDWSPRVSNFSASDRNWRRRPISTSTQEPIQLSSGGTKWKTPSAVSQSAAGGRDNPALNAAAGYAPHASDAPESSNPGKSNGTHNNSPEQESSHQSTVPEKSVTSGASSQEREAGIQSPQQEESSLVTPASTNLGIQLTKRAVSAYYGIQSTSQKRSSEADPVTNALWEQQQHLWSKSVPHRLHGLEPGSNDAISSTLSGILGQNMNVNVSTSSSVPNTDRFEGFDGTLASINPSANTTREVNAPEVYSTLDESRGFHRPDGADCPDEHMWLYEDPQGRTQGTFSDAQMHEWLLAGIYFTPTLRIRRKCDDTFSTLADYTRLFGRVPFVPSFRIPPIRGGITTQLLNLAAAKPGHLPSTDASATSEALHSTGSIDPRTGSGVATAGLPLSTAFHPSTSSTTLSFTGALESAATSNVGRLLISNLPSHRPAFTNRPDLPEYAGQIGAVHLIPNSSVGETRSVTHLKTSGGMCANSSLPVLQNRNPNGPISLLTHSLGGLNLTGVLSTTEGESPLNSSSSHSQSITSDSTLMTLASLISMSPALASLAPPFAGQSVTSNNSNTDFAAGAAAAISPGFLTALAQYLNVQPHNSGHQSVSPMQQLAETAQLAAQLAAMVGAHSPDQTPMQPAQALALAQLVMSQATSSLSEPPWATLSKRDVAATDQAQDAGVANSLNRHVDKDSSDDLMRSRMHLTHDPAGILTTGDESCLESQSPWSVGFGITGTSNRVSPRAVEGRAPGKSASDSLTRNESGAERPREGTLRSGGTVFSTSRSQAKGQSKVGSQRSPTSLTSSKAPNGFPSSSTRDTVKSSCSTEGMTHNTMVQNSTTTANPVWPWPVESDMADGKRKADQVVSGDRDAGQKSSPSQKNPTNQWINKIKQTPAKSDAVVGARGTSGNSDTRATNSSPLVSGKRSNRAVTSQSKPAPQTVSTNGTVLFPPKVTGTTPTNKNKVAHARNTTVSTTATSVAPQFMPSRVANSVVSDPEATADHELEQLIQWCQTRLGSLPMREKVDIPTVVELLATLDAPYEVERMVQTFLGESARTSQFVKDFLDHRRPFWQLHRERRERESQIKSGSKSQSGGNHAQSNGPRAAEKKKKSHAQEGTGRVNSSTGCNGGLGWHKVGSSTSDNHTDPTQDNEWHHIKPKSNHNRRGKKDKAS</sequence>
<accession>A0A4E0R9F7</accession>
<dbReference type="EMBL" id="JXXN02002677">
    <property type="protein sequence ID" value="THD22551.1"/>
    <property type="molecule type" value="Genomic_DNA"/>
</dbReference>
<dbReference type="PANTHER" id="PTHR14445">
    <property type="entry name" value="GRB10 INTERACTING GYF PROTEIN"/>
    <property type="match status" value="1"/>
</dbReference>
<feature type="compositionally biased region" description="Basic and acidic residues" evidence="1">
    <location>
        <begin position="86"/>
        <end position="105"/>
    </location>
</feature>
<feature type="region of interest" description="Disordered" evidence="1">
    <location>
        <begin position="868"/>
        <end position="1097"/>
    </location>
</feature>
<gene>
    <name evidence="3" type="ORF">D915_006547</name>
</gene>
<organism evidence="3 4">
    <name type="scientific">Fasciola hepatica</name>
    <name type="common">Liver fluke</name>
    <dbReference type="NCBI Taxonomy" id="6192"/>
    <lineage>
        <taxon>Eukaryota</taxon>
        <taxon>Metazoa</taxon>
        <taxon>Spiralia</taxon>
        <taxon>Lophotrochozoa</taxon>
        <taxon>Platyhelminthes</taxon>
        <taxon>Trematoda</taxon>
        <taxon>Digenea</taxon>
        <taxon>Plagiorchiida</taxon>
        <taxon>Echinostomata</taxon>
        <taxon>Echinostomatoidea</taxon>
        <taxon>Fasciolidae</taxon>
        <taxon>Fasciola</taxon>
    </lineage>
</organism>
<comment type="caution">
    <text evidence="3">The sequence shown here is derived from an EMBL/GenBank/DDBJ whole genome shotgun (WGS) entry which is preliminary data.</text>
</comment>
<dbReference type="PROSITE" id="PS50829">
    <property type="entry name" value="GYF"/>
    <property type="match status" value="1"/>
</dbReference>
<dbReference type="Pfam" id="PF02213">
    <property type="entry name" value="GYF"/>
    <property type="match status" value="1"/>
</dbReference>
<feature type="region of interest" description="Disordered" evidence="1">
    <location>
        <begin position="85"/>
        <end position="278"/>
    </location>
</feature>
<feature type="compositionally biased region" description="Low complexity" evidence="1">
    <location>
        <begin position="123"/>
        <end position="133"/>
    </location>
</feature>
<reference evidence="3" key="1">
    <citation type="submission" date="2019-03" db="EMBL/GenBank/DDBJ databases">
        <title>Improved annotation for the trematode Fasciola hepatica.</title>
        <authorList>
            <person name="Choi Y.-J."/>
            <person name="Martin J."/>
            <person name="Mitreva M."/>
        </authorList>
    </citation>
    <scope>NUCLEOTIDE SEQUENCE [LARGE SCALE GENOMIC DNA]</scope>
</reference>
<dbReference type="InterPro" id="IPR051640">
    <property type="entry name" value="GRB10-interact_GYF"/>
</dbReference>
<feature type="compositionally biased region" description="Basic and acidic residues" evidence="1">
    <location>
        <begin position="1278"/>
        <end position="1290"/>
    </location>
</feature>
<evidence type="ECO:0000259" key="2">
    <source>
        <dbReference type="PROSITE" id="PS50829"/>
    </source>
</evidence>